<keyword evidence="9" id="KW-0675">Receptor</keyword>
<evidence type="ECO:0000313" key="14">
    <source>
        <dbReference type="Proteomes" id="UP001181693"/>
    </source>
</evidence>
<keyword evidence="3" id="KW-0716">Sensory transduction</keyword>
<dbReference type="PRINTS" id="PR00237">
    <property type="entry name" value="GPCRRHODOPSN"/>
</dbReference>
<dbReference type="Pfam" id="PF13853">
    <property type="entry name" value="7tm_4"/>
    <property type="match status" value="1"/>
</dbReference>
<keyword evidence="6 11" id="KW-1133">Transmembrane helix</keyword>
<evidence type="ECO:0000313" key="13">
    <source>
        <dbReference type="EMBL" id="DBA20416.1"/>
    </source>
</evidence>
<feature type="transmembrane region" description="Helical" evidence="11">
    <location>
        <begin position="200"/>
        <end position="226"/>
    </location>
</feature>
<organism evidence="13 14">
    <name type="scientific">Pyxicephalus adspersus</name>
    <name type="common">African bullfrog</name>
    <dbReference type="NCBI Taxonomy" id="30357"/>
    <lineage>
        <taxon>Eukaryota</taxon>
        <taxon>Metazoa</taxon>
        <taxon>Chordata</taxon>
        <taxon>Craniata</taxon>
        <taxon>Vertebrata</taxon>
        <taxon>Euteleostomi</taxon>
        <taxon>Amphibia</taxon>
        <taxon>Batrachia</taxon>
        <taxon>Anura</taxon>
        <taxon>Neobatrachia</taxon>
        <taxon>Ranoidea</taxon>
        <taxon>Pyxicephalidae</taxon>
        <taxon>Pyxicephalinae</taxon>
        <taxon>Pyxicephalus</taxon>
    </lineage>
</organism>
<evidence type="ECO:0000256" key="6">
    <source>
        <dbReference type="ARBA" id="ARBA00022989"/>
    </source>
</evidence>
<evidence type="ECO:0000256" key="5">
    <source>
        <dbReference type="ARBA" id="ARBA00022725"/>
    </source>
</evidence>
<keyword evidence="2" id="KW-1003">Cell membrane</keyword>
<reference evidence="13" key="1">
    <citation type="thesis" date="2020" institute="ProQuest LLC" country="789 East Eisenhower Parkway, Ann Arbor, MI, USA">
        <title>Comparative Genomics and Chromosome Evolution.</title>
        <authorList>
            <person name="Mudd A.B."/>
        </authorList>
    </citation>
    <scope>NUCLEOTIDE SEQUENCE</scope>
    <source>
        <strain evidence="13">1538</strain>
        <tissue evidence="13">Blood</tissue>
    </source>
</reference>
<dbReference type="GO" id="GO:0005886">
    <property type="term" value="C:plasma membrane"/>
    <property type="evidence" value="ECO:0007669"/>
    <property type="project" value="UniProtKB-SubCell"/>
</dbReference>
<dbReference type="InterPro" id="IPR000276">
    <property type="entry name" value="GPCR_Rhodpsn"/>
</dbReference>
<evidence type="ECO:0000256" key="11">
    <source>
        <dbReference type="SAM" id="Phobius"/>
    </source>
</evidence>
<feature type="transmembrane region" description="Helical" evidence="11">
    <location>
        <begin position="141"/>
        <end position="162"/>
    </location>
</feature>
<feature type="transmembrane region" description="Helical" evidence="11">
    <location>
        <begin position="98"/>
        <end position="120"/>
    </location>
</feature>
<feature type="domain" description="G-protein coupled receptors family 1 profile" evidence="12">
    <location>
        <begin position="41"/>
        <end position="290"/>
    </location>
</feature>
<dbReference type="FunFam" id="1.20.1070.10:FF:000015">
    <property type="entry name" value="Olfactory receptor"/>
    <property type="match status" value="1"/>
</dbReference>
<keyword evidence="14" id="KW-1185">Reference proteome</keyword>
<feature type="transmembrane region" description="Helical" evidence="11">
    <location>
        <begin position="238"/>
        <end position="260"/>
    </location>
</feature>
<dbReference type="Gene3D" id="1.20.1070.10">
    <property type="entry name" value="Rhodopsin 7-helix transmembrane proteins"/>
    <property type="match status" value="1"/>
</dbReference>
<keyword evidence="7" id="KW-0297">G-protein coupled receptor</keyword>
<dbReference type="PANTHER" id="PTHR26453">
    <property type="entry name" value="OLFACTORY RECEPTOR"/>
    <property type="match status" value="1"/>
</dbReference>
<dbReference type="AlphaFoldDB" id="A0AAV2ZQ13"/>
<evidence type="ECO:0000256" key="2">
    <source>
        <dbReference type="ARBA" id="ARBA00022475"/>
    </source>
</evidence>
<keyword evidence="10" id="KW-0807">Transducer</keyword>
<dbReference type="InterPro" id="IPR000725">
    <property type="entry name" value="Olfact_rcpt"/>
</dbReference>
<evidence type="ECO:0000256" key="9">
    <source>
        <dbReference type="ARBA" id="ARBA00023170"/>
    </source>
</evidence>
<comment type="caution">
    <text evidence="13">The sequence shown here is derived from an EMBL/GenBank/DDBJ whole genome shotgun (WGS) entry which is preliminary data.</text>
</comment>
<keyword evidence="4 11" id="KW-0812">Transmembrane</keyword>
<keyword evidence="8 11" id="KW-0472">Membrane</keyword>
<dbReference type="EMBL" id="DYDO01000007">
    <property type="protein sequence ID" value="DBA20416.1"/>
    <property type="molecule type" value="Genomic_DNA"/>
</dbReference>
<accession>A0AAV2ZQ13</accession>
<dbReference type="SUPFAM" id="SSF81321">
    <property type="entry name" value="Family A G protein-coupled receptor-like"/>
    <property type="match status" value="1"/>
</dbReference>
<dbReference type="Proteomes" id="UP001181693">
    <property type="component" value="Unassembled WGS sequence"/>
</dbReference>
<gene>
    <name evidence="13" type="ORF">GDO54_017202</name>
</gene>
<keyword evidence="5" id="KW-0552">Olfaction</keyword>
<dbReference type="InterPro" id="IPR017452">
    <property type="entry name" value="GPCR_Rhodpsn_7TM"/>
</dbReference>
<evidence type="ECO:0000259" key="12">
    <source>
        <dbReference type="PROSITE" id="PS50262"/>
    </source>
</evidence>
<evidence type="ECO:0000256" key="7">
    <source>
        <dbReference type="ARBA" id="ARBA00023040"/>
    </source>
</evidence>
<evidence type="ECO:0000256" key="10">
    <source>
        <dbReference type="ARBA" id="ARBA00023224"/>
    </source>
</evidence>
<evidence type="ECO:0000256" key="4">
    <source>
        <dbReference type="ARBA" id="ARBA00022692"/>
    </source>
</evidence>
<dbReference type="PROSITE" id="PS50262">
    <property type="entry name" value="G_PROTEIN_RECEP_F1_2"/>
    <property type="match status" value="1"/>
</dbReference>
<dbReference type="PRINTS" id="PR00245">
    <property type="entry name" value="OLFACTORYR"/>
</dbReference>
<name>A0AAV2ZQ13_PYXAD</name>
<dbReference type="GO" id="GO:0004984">
    <property type="term" value="F:olfactory receptor activity"/>
    <property type="evidence" value="ECO:0007669"/>
    <property type="project" value="InterPro"/>
</dbReference>
<evidence type="ECO:0000256" key="3">
    <source>
        <dbReference type="ARBA" id="ARBA00022606"/>
    </source>
</evidence>
<feature type="transmembrane region" description="Helical" evidence="11">
    <location>
        <begin position="272"/>
        <end position="292"/>
    </location>
</feature>
<evidence type="ECO:0000256" key="1">
    <source>
        <dbReference type="ARBA" id="ARBA00004651"/>
    </source>
</evidence>
<comment type="subcellular location">
    <subcellularLocation>
        <location evidence="1">Cell membrane</location>
        <topology evidence="1">Multi-pass membrane protein</topology>
    </subcellularLocation>
</comment>
<dbReference type="GO" id="GO:0004930">
    <property type="term" value="F:G protein-coupled receptor activity"/>
    <property type="evidence" value="ECO:0007669"/>
    <property type="project" value="UniProtKB-KW"/>
</dbReference>
<feature type="transmembrane region" description="Helical" evidence="11">
    <location>
        <begin position="60"/>
        <end position="78"/>
    </location>
</feature>
<evidence type="ECO:0000256" key="8">
    <source>
        <dbReference type="ARBA" id="ARBA00023136"/>
    </source>
</evidence>
<sequence>MEPSENKTFSGFILLGFSDVPHFFLLLVSFFLVTYILCIAGNSFMIMLIVSQPQFHTTMYILMGNLAFVDVCFTSTIIPRALYGLLSKDIYISMHGCFIQLFLFLAVANMDGLLLAVMAFDRLCAVCLPLRYLIIMNNRTCICLLAFSWVIAFLQSTFYTVLTSSQSFCSWVIHHFFCDVPVLMKLACSEMSEALQIADYAIISFIILGPVLFIFGSYVLIVRAVLAIQSSQGRWKTFSTCSSHLTMVILLYSTVIFMYFRPTSIYSPTYDRFVSVAYSVINPTLNPFIYSLRNKEVKGAVRKIL</sequence>
<proteinExistence type="predicted"/>
<feature type="transmembrane region" description="Helical" evidence="11">
    <location>
        <begin position="20"/>
        <end position="48"/>
    </location>
</feature>
<protein>
    <recommendedName>
        <fullName evidence="12">G-protein coupled receptors family 1 profile domain-containing protein</fullName>
    </recommendedName>
</protein>